<evidence type="ECO:0000313" key="4">
    <source>
        <dbReference type="EMBL" id="QDZ06610.1"/>
    </source>
</evidence>
<dbReference type="KEGG" id="spai:FPZ24_03250"/>
<dbReference type="AlphaFoldDB" id="A0A5B8LHG9"/>
<keyword evidence="1 4" id="KW-0808">Transferase</keyword>
<gene>
    <name evidence="4" type="ORF">FPZ24_03250</name>
</gene>
<evidence type="ECO:0000256" key="1">
    <source>
        <dbReference type="ARBA" id="ARBA00022679"/>
    </source>
</evidence>
<dbReference type="PANTHER" id="PTHR43877:SF1">
    <property type="entry name" value="ACETYLTRANSFERASE"/>
    <property type="match status" value="1"/>
</dbReference>
<dbReference type="Pfam" id="PF00583">
    <property type="entry name" value="Acetyltransf_1"/>
    <property type="match status" value="1"/>
</dbReference>
<proteinExistence type="predicted"/>
<dbReference type="InterPro" id="IPR000182">
    <property type="entry name" value="GNAT_dom"/>
</dbReference>
<sequence>MATASGISVRPARLADAERIGEIHVAAWREAYADLMPPDRLAALNVAERAAMWRHQLASGTARGIAVAEADGAIVGFASCTMQRSPALAAAGYAGEVAALYVLRAGQRRGAGRLLMQAMARRLIAEGYRSMALWVLTDNKPARAFYERLGGVAVAERVDGGDAEVAYGWRDVASLIKASNENGAE</sequence>
<evidence type="ECO:0000259" key="3">
    <source>
        <dbReference type="PROSITE" id="PS51186"/>
    </source>
</evidence>
<keyword evidence="2" id="KW-0012">Acyltransferase</keyword>
<dbReference type="Gene3D" id="3.40.630.30">
    <property type="match status" value="1"/>
</dbReference>
<evidence type="ECO:0000313" key="5">
    <source>
        <dbReference type="Proteomes" id="UP000315673"/>
    </source>
</evidence>
<dbReference type="PROSITE" id="PS51186">
    <property type="entry name" value="GNAT"/>
    <property type="match status" value="1"/>
</dbReference>
<dbReference type="Proteomes" id="UP000315673">
    <property type="component" value="Chromosome"/>
</dbReference>
<dbReference type="InterPro" id="IPR016181">
    <property type="entry name" value="Acyl_CoA_acyltransferase"/>
</dbReference>
<dbReference type="RefSeq" id="WP_146569694.1">
    <property type="nucleotide sequence ID" value="NZ_CP042306.1"/>
</dbReference>
<organism evidence="4 5">
    <name type="scientific">Sphingomonas panacisoli</name>
    <dbReference type="NCBI Taxonomy" id="1813879"/>
    <lineage>
        <taxon>Bacteria</taxon>
        <taxon>Pseudomonadati</taxon>
        <taxon>Pseudomonadota</taxon>
        <taxon>Alphaproteobacteria</taxon>
        <taxon>Sphingomonadales</taxon>
        <taxon>Sphingomonadaceae</taxon>
        <taxon>Sphingomonas</taxon>
    </lineage>
</organism>
<dbReference type="SUPFAM" id="SSF55729">
    <property type="entry name" value="Acyl-CoA N-acyltransferases (Nat)"/>
    <property type="match status" value="1"/>
</dbReference>
<name>A0A5B8LHG9_9SPHN</name>
<protein>
    <submittedName>
        <fullName evidence="4">GNAT family N-acetyltransferase</fullName>
    </submittedName>
</protein>
<evidence type="ECO:0000256" key="2">
    <source>
        <dbReference type="ARBA" id="ARBA00023315"/>
    </source>
</evidence>
<dbReference type="CDD" id="cd04301">
    <property type="entry name" value="NAT_SF"/>
    <property type="match status" value="1"/>
</dbReference>
<dbReference type="InterPro" id="IPR050832">
    <property type="entry name" value="Bact_Acetyltransf"/>
</dbReference>
<feature type="domain" description="N-acetyltransferase" evidence="3">
    <location>
        <begin position="7"/>
        <end position="174"/>
    </location>
</feature>
<dbReference type="EMBL" id="CP042306">
    <property type="protein sequence ID" value="QDZ06610.1"/>
    <property type="molecule type" value="Genomic_DNA"/>
</dbReference>
<dbReference type="OrthoDB" id="7205533at2"/>
<dbReference type="GO" id="GO:0016747">
    <property type="term" value="F:acyltransferase activity, transferring groups other than amino-acyl groups"/>
    <property type="evidence" value="ECO:0007669"/>
    <property type="project" value="InterPro"/>
</dbReference>
<accession>A0A5B8LHG9</accession>
<dbReference type="PANTHER" id="PTHR43877">
    <property type="entry name" value="AMINOALKYLPHOSPHONATE N-ACETYLTRANSFERASE-RELATED-RELATED"/>
    <property type="match status" value="1"/>
</dbReference>
<keyword evidence="5" id="KW-1185">Reference proteome</keyword>
<reference evidence="4 5" key="1">
    <citation type="submission" date="2019-07" db="EMBL/GenBank/DDBJ databases">
        <title>Full genome sequence of Sphingomonas sp. 4R-6-7(HKS19).</title>
        <authorList>
            <person name="Im W.-T."/>
        </authorList>
    </citation>
    <scope>NUCLEOTIDE SEQUENCE [LARGE SCALE GENOMIC DNA]</scope>
    <source>
        <strain evidence="4 5">HKS19</strain>
    </source>
</reference>